<accession>A6DLW3</accession>
<sequence>MSKNKVQFQVEFSALEFIDNFAYNSAISLTKSK</sequence>
<dbReference type="EMBL" id="ABCK01000010">
    <property type="protein sequence ID" value="EDM27261.1"/>
    <property type="molecule type" value="Genomic_DNA"/>
</dbReference>
<protein>
    <submittedName>
        <fullName evidence="1">Uncharacterized protein</fullName>
    </submittedName>
</protein>
<reference evidence="1 2" key="1">
    <citation type="journal article" date="2010" name="J. Bacteriol.">
        <title>Genome sequence of Lentisphaera araneosa HTCC2155T, the type species of the order Lentisphaerales in the phylum Lentisphaerae.</title>
        <authorList>
            <person name="Thrash J.C."/>
            <person name="Cho J.C."/>
            <person name="Vergin K.L."/>
            <person name="Morris R.M."/>
            <person name="Giovannoni S.J."/>
        </authorList>
    </citation>
    <scope>NUCLEOTIDE SEQUENCE [LARGE SCALE GENOMIC DNA]</scope>
    <source>
        <strain evidence="1 2">HTCC2155</strain>
    </source>
</reference>
<dbReference type="AlphaFoldDB" id="A6DLW3"/>
<dbReference type="STRING" id="313628.LNTAR_21145"/>
<evidence type="ECO:0000313" key="2">
    <source>
        <dbReference type="Proteomes" id="UP000004947"/>
    </source>
</evidence>
<comment type="caution">
    <text evidence="1">The sequence shown here is derived from an EMBL/GenBank/DDBJ whole genome shotgun (WGS) entry which is preliminary data.</text>
</comment>
<gene>
    <name evidence="1" type="ORF">LNTAR_21145</name>
</gene>
<dbReference type="Proteomes" id="UP000004947">
    <property type="component" value="Unassembled WGS sequence"/>
</dbReference>
<proteinExistence type="predicted"/>
<keyword evidence="2" id="KW-1185">Reference proteome</keyword>
<organism evidence="1 2">
    <name type="scientific">Lentisphaera araneosa HTCC2155</name>
    <dbReference type="NCBI Taxonomy" id="313628"/>
    <lineage>
        <taxon>Bacteria</taxon>
        <taxon>Pseudomonadati</taxon>
        <taxon>Lentisphaerota</taxon>
        <taxon>Lentisphaeria</taxon>
        <taxon>Lentisphaerales</taxon>
        <taxon>Lentisphaeraceae</taxon>
        <taxon>Lentisphaera</taxon>
    </lineage>
</organism>
<evidence type="ECO:0000313" key="1">
    <source>
        <dbReference type="EMBL" id="EDM27261.1"/>
    </source>
</evidence>
<name>A6DLW3_9BACT</name>